<dbReference type="InterPro" id="IPR003869">
    <property type="entry name" value="Polysac_CapD-like"/>
</dbReference>
<dbReference type="PANTHER" id="PTHR43318">
    <property type="entry name" value="UDP-N-ACETYLGLUCOSAMINE 4,6-DEHYDRATASE"/>
    <property type="match status" value="1"/>
</dbReference>
<evidence type="ECO:0000256" key="1">
    <source>
        <dbReference type="ARBA" id="ARBA00007430"/>
    </source>
</evidence>
<sequence>MLFLRATEMLVAQYREQDREPVILYGATQLGRHFVAQLAESEQSEFIVKAVLDEDPQRRGGLIHGMRVRGGLDDLAAVAEKTGAKTLVIADAGLSDLTMDRVRESARKATMRVLAVPSMQHVDGLSLSNLEDIDVAKFMDREQASLDVEGIRSIISGKRVLVTGAGGSIGSELCRQVYRFEPAELFMLDRDEGGLHHTQLSLTGKALLDDETVILADIREEEIIRDIFCKLRPEVVIHAAALKHQPLLERYPEEAWKTNVLGTEHVLLAAEACGAEIVVNISTDKAANPCCVLGDSKRMAERLCAARAATGAPGRWVSVRFGNVLGSRGSVVETFMGQIKRGNALTITDPSVRRYFMTIPEAAQLVLQAALVGRSGETLVLDMGEPMLIEDLARGLMSMAGRNDLRIVYTGLRPGEKMSEELFDVRETAIQGDRHPLVSEVCVAPLSSVPEGNDVREVMEQYARAEREQGAKE</sequence>
<dbReference type="AlphaFoldDB" id="A0A410W607"/>
<keyword evidence="3" id="KW-0456">Lyase</keyword>
<organism evidence="3 4">
    <name type="scientific">Corynebacterium pelargi</name>
    <dbReference type="NCBI Taxonomy" id="1471400"/>
    <lineage>
        <taxon>Bacteria</taxon>
        <taxon>Bacillati</taxon>
        <taxon>Actinomycetota</taxon>
        <taxon>Actinomycetes</taxon>
        <taxon>Mycobacteriales</taxon>
        <taxon>Corynebacteriaceae</taxon>
        <taxon>Corynebacterium</taxon>
    </lineage>
</organism>
<evidence type="ECO:0000313" key="3">
    <source>
        <dbReference type="EMBL" id="QAU51395.1"/>
    </source>
</evidence>
<dbReference type="EMBL" id="CP035299">
    <property type="protein sequence ID" value="QAU51395.1"/>
    <property type="molecule type" value="Genomic_DNA"/>
</dbReference>
<dbReference type="KEGG" id="cpeg:CPELA_00455"/>
<dbReference type="OrthoDB" id="9803111at2"/>
<dbReference type="SUPFAM" id="SSF53335">
    <property type="entry name" value="S-adenosyl-L-methionine-dependent methyltransferases"/>
    <property type="match status" value="1"/>
</dbReference>
<dbReference type="SUPFAM" id="SSF51735">
    <property type="entry name" value="NAD(P)-binding Rossmann-fold domains"/>
    <property type="match status" value="1"/>
</dbReference>
<dbReference type="CDD" id="cd05237">
    <property type="entry name" value="UDP_invert_4-6DH_SDR_e"/>
    <property type="match status" value="1"/>
</dbReference>
<evidence type="ECO:0000313" key="4">
    <source>
        <dbReference type="Proteomes" id="UP000288929"/>
    </source>
</evidence>
<keyword evidence="4" id="KW-1185">Reference proteome</keyword>
<name>A0A410W607_9CORY</name>
<dbReference type="RefSeq" id="WP_128888992.1">
    <property type="nucleotide sequence ID" value="NZ_CP035299.1"/>
</dbReference>
<dbReference type="EC" id="4.2.1.135" evidence="3"/>
<dbReference type="GO" id="GO:0016829">
    <property type="term" value="F:lyase activity"/>
    <property type="evidence" value="ECO:0007669"/>
    <property type="project" value="UniProtKB-KW"/>
</dbReference>
<evidence type="ECO:0000259" key="2">
    <source>
        <dbReference type="Pfam" id="PF02719"/>
    </source>
</evidence>
<proteinExistence type="inferred from homology"/>
<feature type="domain" description="Polysaccharide biosynthesis protein CapD-like" evidence="2">
    <location>
        <begin position="160"/>
        <end position="429"/>
    </location>
</feature>
<dbReference type="Proteomes" id="UP000288929">
    <property type="component" value="Chromosome"/>
</dbReference>
<dbReference type="InterPro" id="IPR051203">
    <property type="entry name" value="Polysaccharide_Synthase-Rel"/>
</dbReference>
<protein>
    <submittedName>
        <fullName evidence="3">UDP-N-acetyl-alpha-D-glucosamine C6 dehydratase</fullName>
        <ecNumber evidence="3">4.2.1.135</ecNumber>
    </submittedName>
</protein>
<dbReference type="InterPro" id="IPR029063">
    <property type="entry name" value="SAM-dependent_MTases_sf"/>
</dbReference>
<gene>
    <name evidence="3" type="primary">pglF</name>
    <name evidence="3" type="ORF">CPELA_00455</name>
</gene>
<dbReference type="InterPro" id="IPR036291">
    <property type="entry name" value="NAD(P)-bd_dom_sf"/>
</dbReference>
<comment type="similarity">
    <text evidence="1">Belongs to the polysaccharide synthase family.</text>
</comment>
<dbReference type="PANTHER" id="PTHR43318:SF1">
    <property type="entry name" value="POLYSACCHARIDE BIOSYNTHESIS PROTEIN EPSC-RELATED"/>
    <property type="match status" value="1"/>
</dbReference>
<dbReference type="Pfam" id="PF02719">
    <property type="entry name" value="Polysacc_synt_2"/>
    <property type="match status" value="1"/>
</dbReference>
<accession>A0A410W607</accession>
<reference evidence="3 4" key="1">
    <citation type="submission" date="2019-01" db="EMBL/GenBank/DDBJ databases">
        <authorList>
            <person name="Ruckert C."/>
            <person name="Busche T."/>
            <person name="Kalinowski J."/>
        </authorList>
    </citation>
    <scope>NUCLEOTIDE SEQUENCE [LARGE SCALE GENOMIC DNA]</scope>
    <source>
        <strain evidence="3 4">136/3</strain>
    </source>
</reference>
<dbReference type="Gene3D" id="3.40.50.720">
    <property type="entry name" value="NAD(P)-binding Rossmann-like Domain"/>
    <property type="match status" value="2"/>
</dbReference>